<evidence type="ECO:0000313" key="6">
    <source>
        <dbReference type="EMBL" id="UTW04503.1"/>
    </source>
</evidence>
<accession>A0ABY5GYK0</accession>
<dbReference type="InterPro" id="IPR009057">
    <property type="entry name" value="Homeodomain-like_sf"/>
</dbReference>
<keyword evidence="3" id="KW-0804">Transcription</keyword>
<dbReference type="Pfam" id="PF16925">
    <property type="entry name" value="TetR_C_13"/>
    <property type="match status" value="1"/>
</dbReference>
<feature type="DNA-binding region" description="H-T-H motif" evidence="4">
    <location>
        <begin position="31"/>
        <end position="50"/>
    </location>
</feature>
<dbReference type="EMBL" id="CP073344">
    <property type="protein sequence ID" value="UTW04503.1"/>
    <property type="molecule type" value="Genomic_DNA"/>
</dbReference>
<keyword evidence="2 4" id="KW-0238">DNA-binding</keyword>
<proteinExistence type="predicted"/>
<evidence type="ECO:0000256" key="1">
    <source>
        <dbReference type="ARBA" id="ARBA00023015"/>
    </source>
</evidence>
<dbReference type="Pfam" id="PF00440">
    <property type="entry name" value="TetR_N"/>
    <property type="match status" value="1"/>
</dbReference>
<dbReference type="InterPro" id="IPR036271">
    <property type="entry name" value="Tet_transcr_reg_TetR-rel_C_sf"/>
</dbReference>
<reference evidence="6" key="1">
    <citation type="submission" date="2021-04" db="EMBL/GenBank/DDBJ databases">
        <title>Oceanospirillales bacteria with DddD are important DMSP degraders in coastal seawater.</title>
        <authorList>
            <person name="Liu J."/>
        </authorList>
    </citation>
    <scope>NUCLEOTIDE SEQUENCE</scope>
    <source>
        <strain evidence="6">GY6</strain>
    </source>
</reference>
<organism evidence="6 7">
    <name type="scientific">Amphritea atlantica</name>
    <dbReference type="NCBI Taxonomy" id="355243"/>
    <lineage>
        <taxon>Bacteria</taxon>
        <taxon>Pseudomonadati</taxon>
        <taxon>Pseudomonadota</taxon>
        <taxon>Gammaproteobacteria</taxon>
        <taxon>Oceanospirillales</taxon>
        <taxon>Oceanospirillaceae</taxon>
        <taxon>Amphritea</taxon>
    </lineage>
</organism>
<feature type="domain" description="HTH tetR-type" evidence="5">
    <location>
        <begin position="8"/>
        <end position="68"/>
    </location>
</feature>
<dbReference type="PRINTS" id="PR00455">
    <property type="entry name" value="HTHTETR"/>
</dbReference>
<evidence type="ECO:0000256" key="4">
    <source>
        <dbReference type="PROSITE-ProRule" id="PRU00335"/>
    </source>
</evidence>
<name>A0ABY5GYK0_9GAMM</name>
<evidence type="ECO:0000259" key="5">
    <source>
        <dbReference type="PROSITE" id="PS50977"/>
    </source>
</evidence>
<keyword evidence="1" id="KW-0805">Transcription regulation</keyword>
<dbReference type="Gene3D" id="1.10.357.10">
    <property type="entry name" value="Tetracycline Repressor, domain 2"/>
    <property type="match status" value="1"/>
</dbReference>
<sequence>MNIPKRNEHNREKILQTGMELFNRKGYHGTGLKEILDTCQVPKGSFYNYFESKEQFAVEVLEYSHQLEDEKWGQRTSSIEGNLLEQFCLALNLFIADYEQDPDATGCLLTNMMGEIGNASDSFREIISLSCNRVINCIEEHFKEGQLQGCFRDDLPARAMAQLFWDSWQGALLRTKVEASTTPLREVADTIYKLYAPLENPATNTKDGDKNEI</sequence>
<dbReference type="SUPFAM" id="SSF48498">
    <property type="entry name" value="Tetracyclin repressor-like, C-terminal domain"/>
    <property type="match status" value="1"/>
</dbReference>
<gene>
    <name evidence="6" type="ORF">KDX31_05715</name>
</gene>
<evidence type="ECO:0000256" key="2">
    <source>
        <dbReference type="ARBA" id="ARBA00023125"/>
    </source>
</evidence>
<protein>
    <submittedName>
        <fullName evidence="6">TetR/AcrR family transcriptional regulator</fullName>
    </submittedName>
</protein>
<dbReference type="PANTHER" id="PTHR47506">
    <property type="entry name" value="TRANSCRIPTIONAL REGULATORY PROTEIN"/>
    <property type="match status" value="1"/>
</dbReference>
<dbReference type="Proteomes" id="UP001059950">
    <property type="component" value="Chromosome"/>
</dbReference>
<dbReference type="InterPro" id="IPR001647">
    <property type="entry name" value="HTH_TetR"/>
</dbReference>
<dbReference type="SUPFAM" id="SSF46689">
    <property type="entry name" value="Homeodomain-like"/>
    <property type="match status" value="1"/>
</dbReference>
<evidence type="ECO:0000256" key="3">
    <source>
        <dbReference type="ARBA" id="ARBA00023163"/>
    </source>
</evidence>
<evidence type="ECO:0000313" key="7">
    <source>
        <dbReference type="Proteomes" id="UP001059950"/>
    </source>
</evidence>
<dbReference type="InterPro" id="IPR011075">
    <property type="entry name" value="TetR_C"/>
</dbReference>
<dbReference type="PANTHER" id="PTHR47506:SF6">
    <property type="entry name" value="HTH-TYPE TRANSCRIPTIONAL REPRESSOR NEMR"/>
    <property type="match status" value="1"/>
</dbReference>
<dbReference type="PROSITE" id="PS50977">
    <property type="entry name" value="HTH_TETR_2"/>
    <property type="match status" value="1"/>
</dbReference>
<keyword evidence="7" id="KW-1185">Reference proteome</keyword>